<evidence type="ECO:0000313" key="1">
    <source>
        <dbReference type="EMBL" id="TDP96705.1"/>
    </source>
</evidence>
<dbReference type="Proteomes" id="UP000295444">
    <property type="component" value="Unassembled WGS sequence"/>
</dbReference>
<keyword evidence="2" id="KW-1185">Reference proteome</keyword>
<gene>
    <name evidence="1" type="ORF">EV186_104693</name>
</gene>
<protein>
    <submittedName>
        <fullName evidence="1">Uncharacterized protein</fullName>
    </submittedName>
</protein>
<proteinExistence type="predicted"/>
<name>A0A4R6SCM0_LABRH</name>
<dbReference type="EMBL" id="SNXZ01000004">
    <property type="protein sequence ID" value="TDP96705.1"/>
    <property type="molecule type" value="Genomic_DNA"/>
</dbReference>
<dbReference type="AlphaFoldDB" id="A0A4R6SCM0"/>
<evidence type="ECO:0000313" key="2">
    <source>
        <dbReference type="Proteomes" id="UP000295444"/>
    </source>
</evidence>
<comment type="caution">
    <text evidence="1">The sequence shown here is derived from an EMBL/GenBank/DDBJ whole genome shotgun (WGS) entry which is preliminary data.</text>
</comment>
<sequence>MTEHALSPLPELSRILWAARIDAFANQWHVSRRAIPGLKTIAAASDDPRLREAVKHAEAASALTETMLEELRAAIDFVQPQPPAEPQNHKTA</sequence>
<accession>A0A4R6SCM0</accession>
<organism evidence="1 2">
    <name type="scientific">Labedaea rhizosphaerae</name>
    <dbReference type="NCBI Taxonomy" id="598644"/>
    <lineage>
        <taxon>Bacteria</taxon>
        <taxon>Bacillati</taxon>
        <taxon>Actinomycetota</taxon>
        <taxon>Actinomycetes</taxon>
        <taxon>Pseudonocardiales</taxon>
        <taxon>Pseudonocardiaceae</taxon>
        <taxon>Labedaea</taxon>
    </lineage>
</organism>
<dbReference type="RefSeq" id="WP_133852024.1">
    <property type="nucleotide sequence ID" value="NZ_SNXZ01000004.1"/>
</dbReference>
<reference evidence="1 2" key="1">
    <citation type="submission" date="2019-03" db="EMBL/GenBank/DDBJ databases">
        <title>Genomic Encyclopedia of Type Strains, Phase IV (KMG-IV): sequencing the most valuable type-strain genomes for metagenomic binning, comparative biology and taxonomic classification.</title>
        <authorList>
            <person name="Goeker M."/>
        </authorList>
    </citation>
    <scope>NUCLEOTIDE SEQUENCE [LARGE SCALE GENOMIC DNA]</scope>
    <source>
        <strain evidence="1 2">DSM 45361</strain>
    </source>
</reference>